<keyword evidence="1" id="KW-1133">Transmembrane helix</keyword>
<dbReference type="Pfam" id="PF19762">
    <property type="entry name" value="DUF6249"/>
    <property type="match status" value="1"/>
</dbReference>
<protein>
    <recommendedName>
        <fullName evidence="2">DUF6249 domain-containing protein</fullName>
    </recommendedName>
</protein>
<evidence type="ECO:0000313" key="3">
    <source>
        <dbReference type="EMBL" id="SHG76402.1"/>
    </source>
</evidence>
<gene>
    <name evidence="3" type="ORF">SAMN04488109_1734</name>
</gene>
<proteinExistence type="predicted"/>
<feature type="transmembrane region" description="Helical" evidence="1">
    <location>
        <begin position="87"/>
        <end position="105"/>
    </location>
</feature>
<name>A0A1M5MGZ6_9BACT</name>
<sequence length="116" mass="12847">MEVAVIGVFIPIVATIGAFIMVIYLRKYANEERMAMIEKGMDPNAIAPRRSNTSGPLRASLLMIGAGLGLLMGYWLDNAFYMEEVAYFSMLFIFGGLGLGGSYLIEENKQKKESRP</sequence>
<dbReference type="EMBL" id="FQWQ01000001">
    <property type="protein sequence ID" value="SHG76402.1"/>
    <property type="molecule type" value="Genomic_DNA"/>
</dbReference>
<organism evidence="3 4">
    <name type="scientific">Chryseolinea serpens</name>
    <dbReference type="NCBI Taxonomy" id="947013"/>
    <lineage>
        <taxon>Bacteria</taxon>
        <taxon>Pseudomonadati</taxon>
        <taxon>Bacteroidota</taxon>
        <taxon>Cytophagia</taxon>
        <taxon>Cytophagales</taxon>
        <taxon>Fulvivirgaceae</taxon>
        <taxon>Chryseolinea</taxon>
    </lineage>
</organism>
<keyword evidence="1" id="KW-0812">Transmembrane</keyword>
<dbReference type="RefSeq" id="WP_073132803.1">
    <property type="nucleotide sequence ID" value="NZ_FQWQ01000001.1"/>
</dbReference>
<evidence type="ECO:0000313" key="4">
    <source>
        <dbReference type="Proteomes" id="UP000184212"/>
    </source>
</evidence>
<evidence type="ECO:0000259" key="2">
    <source>
        <dbReference type="Pfam" id="PF19762"/>
    </source>
</evidence>
<feature type="transmembrane region" description="Helical" evidence="1">
    <location>
        <begin position="6"/>
        <end position="25"/>
    </location>
</feature>
<dbReference type="AlphaFoldDB" id="A0A1M5MGZ6"/>
<feature type="domain" description="DUF6249" evidence="2">
    <location>
        <begin position="5"/>
        <end position="107"/>
    </location>
</feature>
<feature type="transmembrane region" description="Helical" evidence="1">
    <location>
        <begin position="57"/>
        <end position="75"/>
    </location>
</feature>
<dbReference type="OrthoDB" id="679295at2"/>
<evidence type="ECO:0000256" key="1">
    <source>
        <dbReference type="SAM" id="Phobius"/>
    </source>
</evidence>
<dbReference type="InterPro" id="IPR046216">
    <property type="entry name" value="DUF6249"/>
</dbReference>
<accession>A0A1M5MGZ6</accession>
<dbReference type="STRING" id="947013.SAMN04488109_1734"/>
<dbReference type="Proteomes" id="UP000184212">
    <property type="component" value="Unassembled WGS sequence"/>
</dbReference>
<reference evidence="3 4" key="1">
    <citation type="submission" date="2016-11" db="EMBL/GenBank/DDBJ databases">
        <authorList>
            <person name="Jaros S."/>
            <person name="Januszkiewicz K."/>
            <person name="Wedrychowicz H."/>
        </authorList>
    </citation>
    <scope>NUCLEOTIDE SEQUENCE [LARGE SCALE GENOMIC DNA]</scope>
    <source>
        <strain evidence="3 4">DSM 24574</strain>
    </source>
</reference>
<keyword evidence="4" id="KW-1185">Reference proteome</keyword>
<keyword evidence="1" id="KW-0472">Membrane</keyword>